<feature type="compositionally biased region" description="Basic and acidic residues" evidence="1">
    <location>
        <begin position="75"/>
        <end position="85"/>
    </location>
</feature>
<feature type="region of interest" description="Disordered" evidence="1">
    <location>
        <begin position="27"/>
        <end position="100"/>
    </location>
</feature>
<evidence type="ECO:0000256" key="2">
    <source>
        <dbReference type="SAM" id="Phobius"/>
    </source>
</evidence>
<dbReference type="AlphaFoldDB" id="A0A3B0YXC4"/>
<feature type="transmembrane region" description="Helical" evidence="2">
    <location>
        <begin position="596"/>
        <end position="614"/>
    </location>
</feature>
<keyword evidence="2" id="KW-0812">Transmembrane</keyword>
<feature type="transmembrane region" description="Helical" evidence="2">
    <location>
        <begin position="837"/>
        <end position="857"/>
    </location>
</feature>
<dbReference type="EMBL" id="UOFN01000018">
    <property type="protein sequence ID" value="VAW73554.1"/>
    <property type="molecule type" value="Genomic_DNA"/>
</dbReference>
<keyword evidence="2" id="KW-1133">Transmembrane helix</keyword>
<reference evidence="3" key="1">
    <citation type="submission" date="2018-06" db="EMBL/GenBank/DDBJ databases">
        <authorList>
            <person name="Zhirakovskaya E."/>
        </authorList>
    </citation>
    <scope>NUCLEOTIDE SEQUENCE</scope>
</reference>
<feature type="transmembrane region" description="Helical" evidence="2">
    <location>
        <begin position="799"/>
        <end position="817"/>
    </location>
</feature>
<accession>A0A3B0YXC4</accession>
<proteinExistence type="predicted"/>
<feature type="non-terminal residue" evidence="3">
    <location>
        <position position="1"/>
    </location>
</feature>
<sequence length="968" mass="107132">HTNSTAVAEGVITGLLYVLPFWRPKAKPKAKPGEYIPADKKAGPPAAGPRREGSTFDNVTQEAAGQKPNALGYQRKVDSPLKEGEVLPPEAGARDVPRIKDSIDSTATRDRSIGESNKIGYQRKVDSPLKEGEVLPPEAGARDVPRIKDSIDSTATRDRAIEGTKKLESPDYKILPHNQKYIEQAKKGEEGMYDGASVDSYSGMKSGELQKYVDANQVLPHQISPTQMAKASERYTPAEQILVRDSHQLLIKSAYESGAYVEPKILKEAGMEKEAAATSSKYNWNKQSGAVDFGAVYDAAVNAGNAIHKKSIAFWDVAGIPFGASAKRVVRLGTPTAARVGNMLMNELPAAISLSTGRFLSQFNEIIQPLRGRIGWNKKLNDQVWLKLTTPSTRTTPAVARIASDITLLMRQMETYFFEKGLDMTPVAGNYFPQVYDLVAMGKNKDGFLGELRTREMDNSVYDTILQTEGVPRAAREVGGHGGQGGMRFTVSHADMSRKINWENIGGMKEFLVTDIPSVITNYIQGMVKKAEFTSAFGRNEQKLDGMINDIMSELGEMGATKSRTDVTGRIYSNVNSWYGIHGRIESPKLKAINTATASAFTAAFMPLSVLWSMMEFATPITKYGIQPKSFWEGAKYAATESGRSIERLLTGKNKIPRTEMSKFVEYLGLLDISSLDMASLDRYAGRTQKWTRKWMRLFMQTQITNMQTVIASTAHISYVKSRARYLANRWDGRKAENAKRELAAEGLNPYEAAQWYSDGMTDQAFNLKVNSSTVLGVTDVVTKPNPSKMPSWMNKPNLKLFTLFTRFYTTFGNIFVSRVLKDTFGKSSFDKKGKVIMGLVAMAAITYFIGDMRAYIKYGDKGLRDRRRRAPLRKAVDTVDEMGMFGIATRPKQVLLPSRYGKNDKTIVRVAGLLGIAVGTVANAIDSVTSNRPGWRTSKTLAKLLPGFNLTHASRKATQRAIYNVLR</sequence>
<name>A0A3B0YXC4_9ZZZZ</name>
<protein>
    <submittedName>
        <fullName evidence="3">Uncharacterized protein</fullName>
    </submittedName>
</protein>
<evidence type="ECO:0000256" key="1">
    <source>
        <dbReference type="SAM" id="MobiDB-lite"/>
    </source>
</evidence>
<organism evidence="3">
    <name type="scientific">hydrothermal vent metagenome</name>
    <dbReference type="NCBI Taxonomy" id="652676"/>
    <lineage>
        <taxon>unclassified sequences</taxon>
        <taxon>metagenomes</taxon>
        <taxon>ecological metagenomes</taxon>
    </lineage>
</organism>
<gene>
    <name evidence="3" type="ORF">MNBD_GAMMA15-2242</name>
</gene>
<keyword evidence="2" id="KW-0472">Membrane</keyword>
<evidence type="ECO:0000313" key="3">
    <source>
        <dbReference type="EMBL" id="VAW73554.1"/>
    </source>
</evidence>